<sequence length="103" mass="11214">MYKHHLIMLMSNCCTTTTVSGKHRHKPIHETRYNLDTNASKTMPFTQRPDDPGTSAPSMTDGLLTTMEPEHQTEGGLLLDVVVGKGAAILQLLAGKNQPSSNP</sequence>
<reference evidence="3" key="1">
    <citation type="journal article" date="2019" name="Nat. Commun.">
        <title>The genome of broomcorn millet.</title>
        <authorList>
            <person name="Zou C."/>
            <person name="Miki D."/>
            <person name="Li D."/>
            <person name="Tang Q."/>
            <person name="Xiao L."/>
            <person name="Rajput S."/>
            <person name="Deng P."/>
            <person name="Jia W."/>
            <person name="Huang R."/>
            <person name="Zhang M."/>
            <person name="Sun Y."/>
            <person name="Hu J."/>
            <person name="Fu X."/>
            <person name="Schnable P.S."/>
            <person name="Li F."/>
            <person name="Zhang H."/>
            <person name="Feng B."/>
            <person name="Zhu X."/>
            <person name="Liu R."/>
            <person name="Schnable J.C."/>
            <person name="Zhu J.-K."/>
            <person name="Zhang H."/>
        </authorList>
    </citation>
    <scope>NUCLEOTIDE SEQUENCE [LARGE SCALE GENOMIC DNA]</scope>
</reference>
<feature type="region of interest" description="Disordered" evidence="1">
    <location>
        <begin position="34"/>
        <end position="63"/>
    </location>
</feature>
<comment type="caution">
    <text evidence="2">The sequence shown here is derived from an EMBL/GenBank/DDBJ whole genome shotgun (WGS) entry which is preliminary data.</text>
</comment>
<organism evidence="2 3">
    <name type="scientific">Panicum miliaceum</name>
    <name type="common">Proso millet</name>
    <name type="synonym">Broomcorn millet</name>
    <dbReference type="NCBI Taxonomy" id="4540"/>
    <lineage>
        <taxon>Eukaryota</taxon>
        <taxon>Viridiplantae</taxon>
        <taxon>Streptophyta</taxon>
        <taxon>Embryophyta</taxon>
        <taxon>Tracheophyta</taxon>
        <taxon>Spermatophyta</taxon>
        <taxon>Magnoliopsida</taxon>
        <taxon>Liliopsida</taxon>
        <taxon>Poales</taxon>
        <taxon>Poaceae</taxon>
        <taxon>PACMAD clade</taxon>
        <taxon>Panicoideae</taxon>
        <taxon>Panicodae</taxon>
        <taxon>Paniceae</taxon>
        <taxon>Panicinae</taxon>
        <taxon>Panicum</taxon>
        <taxon>Panicum sect. Panicum</taxon>
    </lineage>
</organism>
<evidence type="ECO:0000256" key="1">
    <source>
        <dbReference type="SAM" id="MobiDB-lite"/>
    </source>
</evidence>
<proteinExistence type="predicted"/>
<dbReference type="EMBL" id="PQIB02000002">
    <property type="protein sequence ID" value="RLN34965.1"/>
    <property type="molecule type" value="Genomic_DNA"/>
</dbReference>
<evidence type="ECO:0000313" key="2">
    <source>
        <dbReference type="EMBL" id="RLN34965.1"/>
    </source>
</evidence>
<accession>A0A3L6T9K0</accession>
<dbReference type="AlphaFoldDB" id="A0A3L6T9K0"/>
<evidence type="ECO:0000313" key="3">
    <source>
        <dbReference type="Proteomes" id="UP000275267"/>
    </source>
</evidence>
<feature type="compositionally biased region" description="Polar residues" evidence="1">
    <location>
        <begin position="34"/>
        <end position="45"/>
    </location>
</feature>
<name>A0A3L6T9K0_PANMI</name>
<gene>
    <name evidence="2" type="ORF">C2845_PM03G21190</name>
</gene>
<keyword evidence="3" id="KW-1185">Reference proteome</keyword>
<protein>
    <submittedName>
        <fullName evidence="2">Uncharacterized protein</fullName>
    </submittedName>
</protein>
<dbReference type="Proteomes" id="UP000275267">
    <property type="component" value="Unassembled WGS sequence"/>
</dbReference>